<comment type="catalytic activity">
    <reaction evidence="13">
        <text>[thioredoxin]-disulfide + 2 reduced [2Fe-2S]-[ferredoxin] + 2 H(+) = [thioredoxin]-dithiol + 2 oxidized [2Fe-2S]-[ferredoxin]</text>
        <dbReference type="Rhea" id="RHEA:42336"/>
        <dbReference type="Rhea" id="RHEA-COMP:10000"/>
        <dbReference type="Rhea" id="RHEA-COMP:10001"/>
        <dbReference type="Rhea" id="RHEA-COMP:10698"/>
        <dbReference type="Rhea" id="RHEA-COMP:10700"/>
        <dbReference type="ChEBI" id="CHEBI:15378"/>
        <dbReference type="ChEBI" id="CHEBI:29950"/>
        <dbReference type="ChEBI" id="CHEBI:33737"/>
        <dbReference type="ChEBI" id="CHEBI:33738"/>
        <dbReference type="ChEBI" id="CHEBI:50058"/>
        <dbReference type="EC" id="1.8.7.2"/>
    </reaction>
</comment>
<dbReference type="InterPro" id="IPR004209">
    <property type="entry name" value="FTR_bsu"/>
</dbReference>
<evidence type="ECO:0000256" key="10">
    <source>
        <dbReference type="ARBA" id="ARBA00023157"/>
    </source>
</evidence>
<evidence type="ECO:0000256" key="3">
    <source>
        <dbReference type="ARBA" id="ARBA00007941"/>
    </source>
</evidence>
<dbReference type="InterPro" id="IPR036644">
    <property type="entry name" value="FTR_bsu_sf"/>
</dbReference>
<dbReference type="GO" id="GO:0051539">
    <property type="term" value="F:4 iron, 4 sulfur cluster binding"/>
    <property type="evidence" value="ECO:0007669"/>
    <property type="project" value="UniProtKB-KW"/>
</dbReference>
<evidence type="ECO:0000256" key="1">
    <source>
        <dbReference type="ARBA" id="ARBA00001966"/>
    </source>
</evidence>
<dbReference type="SUPFAM" id="SSF57662">
    <property type="entry name" value="Ferredoxin thioredoxin reductase (FTR), catalytic beta chain"/>
    <property type="match status" value="1"/>
</dbReference>
<dbReference type="PANTHER" id="PTHR35113:SF1">
    <property type="entry name" value="FERREDOXIN-THIOREDOXIN REDUCTASE CATALYTIC CHAIN, CHLOROPLASTIC"/>
    <property type="match status" value="1"/>
</dbReference>
<evidence type="ECO:0000256" key="12">
    <source>
        <dbReference type="ARBA" id="ARBA00030295"/>
    </source>
</evidence>
<evidence type="ECO:0000256" key="7">
    <source>
        <dbReference type="ARBA" id="ARBA00023002"/>
    </source>
</evidence>
<dbReference type="Pfam" id="PF02943">
    <property type="entry name" value="FeThRed_B"/>
    <property type="match status" value="1"/>
</dbReference>
<organism evidence="14 15">
    <name type="scientific">Methanococcoides methylutens</name>
    <dbReference type="NCBI Taxonomy" id="2226"/>
    <lineage>
        <taxon>Archaea</taxon>
        <taxon>Methanobacteriati</taxon>
        <taxon>Methanobacteriota</taxon>
        <taxon>Stenosarchaea group</taxon>
        <taxon>Methanomicrobia</taxon>
        <taxon>Methanosarcinales</taxon>
        <taxon>Methanosarcinaceae</taxon>
        <taxon>Methanococcoides</taxon>
    </lineage>
</organism>
<comment type="cofactor">
    <cofactor evidence="1">
        <name>[4Fe-4S] cluster</name>
        <dbReference type="ChEBI" id="CHEBI:49883"/>
    </cofactor>
</comment>
<dbReference type="Gene3D" id="3.90.460.10">
    <property type="entry name" value="Ferredoxin thioredoxin reductase catalytic beta subunit"/>
    <property type="match status" value="1"/>
</dbReference>
<dbReference type="EMBL" id="JRHO01000002">
    <property type="protein sequence ID" value="KGK99814.1"/>
    <property type="molecule type" value="Genomic_DNA"/>
</dbReference>
<evidence type="ECO:0000256" key="5">
    <source>
        <dbReference type="ARBA" id="ARBA00022485"/>
    </source>
</evidence>
<reference evidence="14 15" key="1">
    <citation type="submission" date="2014-09" db="EMBL/GenBank/DDBJ databases">
        <title>Draft genome sequence of an obligately methylotrophic methanogen, Methanococcoides methylutens, isolated from marine sediment.</title>
        <authorList>
            <person name="Guan Y."/>
            <person name="Ngugi D.K."/>
            <person name="Blom J."/>
            <person name="Ali S."/>
            <person name="Ferry J.G."/>
            <person name="Stingl U."/>
        </authorList>
    </citation>
    <scope>NUCLEOTIDE SEQUENCE [LARGE SCALE GENOMIC DNA]</scope>
    <source>
        <strain evidence="14 15">DSM 2657</strain>
    </source>
</reference>
<dbReference type="OrthoDB" id="45654at2157"/>
<keyword evidence="9" id="KW-0411">Iron-sulfur</keyword>
<keyword evidence="15" id="KW-1185">Reference proteome</keyword>
<name>A0A099T4L4_METMT</name>
<keyword evidence="7" id="KW-0560">Oxidoreductase</keyword>
<protein>
    <recommendedName>
        <fullName evidence="4">ferredoxin:thioredoxin reductase</fullName>
        <ecNumber evidence="4">1.8.7.2</ecNumber>
    </recommendedName>
    <alternativeName>
        <fullName evidence="12">Ferredoxin-thioredoxin reductase subunit B</fullName>
    </alternativeName>
</protein>
<evidence type="ECO:0000256" key="2">
    <source>
        <dbReference type="ARBA" id="ARBA00003945"/>
    </source>
</evidence>
<comment type="caution">
    <text evidence="14">The sequence shown here is derived from an EMBL/GenBank/DDBJ whole genome shotgun (WGS) entry which is preliminary data.</text>
</comment>
<evidence type="ECO:0000256" key="6">
    <source>
        <dbReference type="ARBA" id="ARBA00022723"/>
    </source>
</evidence>
<evidence type="ECO:0000256" key="13">
    <source>
        <dbReference type="ARBA" id="ARBA00048150"/>
    </source>
</evidence>
<dbReference type="GO" id="GO:0046872">
    <property type="term" value="F:metal ion binding"/>
    <property type="evidence" value="ECO:0007669"/>
    <property type="project" value="UniProtKB-KW"/>
</dbReference>
<proteinExistence type="inferred from homology"/>
<keyword evidence="5" id="KW-0004">4Fe-4S</keyword>
<keyword evidence="10" id="KW-1015">Disulfide bond</keyword>
<evidence type="ECO:0000256" key="8">
    <source>
        <dbReference type="ARBA" id="ARBA00023004"/>
    </source>
</evidence>
<keyword evidence="6" id="KW-0479">Metal-binding</keyword>
<dbReference type="AlphaFoldDB" id="A0A099T4L4"/>
<evidence type="ECO:0000313" key="15">
    <source>
        <dbReference type="Proteomes" id="UP000029859"/>
    </source>
</evidence>
<dbReference type="RefSeq" id="WP_048193090.1">
    <property type="nucleotide sequence ID" value="NZ_CAAGSM010000011.1"/>
</dbReference>
<evidence type="ECO:0000256" key="11">
    <source>
        <dbReference type="ARBA" id="ARBA00026011"/>
    </source>
</evidence>
<dbReference type="GO" id="GO:0016730">
    <property type="term" value="F:oxidoreductase activity, acting on iron-sulfur proteins as donors"/>
    <property type="evidence" value="ECO:0007669"/>
    <property type="project" value="InterPro"/>
</dbReference>
<dbReference type="Proteomes" id="UP000029859">
    <property type="component" value="Unassembled WGS sequence"/>
</dbReference>
<keyword evidence="8" id="KW-0408">Iron</keyword>
<comment type="similarity">
    <text evidence="3">Belongs to the ferredoxin thioredoxin reductase beta subunit family.</text>
</comment>
<evidence type="ECO:0000313" key="14">
    <source>
        <dbReference type="EMBL" id="KGK99814.1"/>
    </source>
</evidence>
<gene>
    <name evidence="14" type="ORF">LI82_01040</name>
</gene>
<dbReference type="PANTHER" id="PTHR35113">
    <property type="entry name" value="FERREDOXIN-THIOREDOXIN REDUCTASE CATALYTIC CHAIN, CHLOROPLASTIC"/>
    <property type="match status" value="1"/>
</dbReference>
<sequence length="96" mass="11403">MNEHERLKEHLYELGIRYAEKKGYRLNPDKEIVDTVIDGLAENKEEYGKRYCPCRIIKGDEEEDKKIVCPCIYLKEEIENDGMCHCELFFKKDGDQ</sequence>
<dbReference type="EC" id="1.8.7.2" evidence="4"/>
<comment type="function">
    <text evidence="2">Catalytic subunit of the ferredoxin-thioredoxin reductase (FTR), which catalyzes the two-electron reduction of thioredoxins by the electrons provided by reduced ferredoxin.</text>
</comment>
<evidence type="ECO:0000256" key="9">
    <source>
        <dbReference type="ARBA" id="ARBA00023014"/>
    </source>
</evidence>
<accession>A0A099T4L4</accession>
<comment type="subunit">
    <text evidence="11">Heterodimer of subunit A (variable subunit) and subunit B (catalytic subunit). Heterodimeric FTR forms a complex with ferredoxin and thioredoxin.</text>
</comment>
<evidence type="ECO:0000256" key="4">
    <source>
        <dbReference type="ARBA" id="ARBA00012358"/>
    </source>
</evidence>